<dbReference type="GO" id="GO:0016791">
    <property type="term" value="F:phosphatase activity"/>
    <property type="evidence" value="ECO:0007669"/>
    <property type="project" value="TreeGrafter"/>
</dbReference>
<organism evidence="1 2">
    <name type="scientific">Latilactobacillus fuchuensis</name>
    <dbReference type="NCBI Taxonomy" id="164393"/>
    <lineage>
        <taxon>Bacteria</taxon>
        <taxon>Bacillati</taxon>
        <taxon>Bacillota</taxon>
        <taxon>Bacilli</taxon>
        <taxon>Lactobacillales</taxon>
        <taxon>Lactobacillaceae</taxon>
        <taxon>Latilactobacillus</taxon>
    </lineage>
</organism>
<dbReference type="InterPro" id="IPR036412">
    <property type="entry name" value="HAD-like_sf"/>
</dbReference>
<keyword evidence="2" id="KW-1185">Reference proteome</keyword>
<name>A0A2N9DXR2_9LACO</name>
<dbReference type="InterPro" id="IPR006379">
    <property type="entry name" value="HAD-SF_hydro_IIB"/>
</dbReference>
<dbReference type="Gene3D" id="3.40.50.1000">
    <property type="entry name" value="HAD superfamily/HAD-like"/>
    <property type="match status" value="1"/>
</dbReference>
<evidence type="ECO:0000313" key="2">
    <source>
        <dbReference type="Proteomes" id="UP000238739"/>
    </source>
</evidence>
<dbReference type="GO" id="GO:0005829">
    <property type="term" value="C:cytosol"/>
    <property type="evidence" value="ECO:0007669"/>
    <property type="project" value="TreeGrafter"/>
</dbReference>
<dbReference type="Gene3D" id="3.30.1240.10">
    <property type="match status" value="1"/>
</dbReference>
<evidence type="ECO:0000313" key="1">
    <source>
        <dbReference type="EMBL" id="SPC39606.1"/>
    </source>
</evidence>
<dbReference type="SUPFAM" id="SSF56784">
    <property type="entry name" value="HAD-like"/>
    <property type="match status" value="1"/>
</dbReference>
<comment type="caution">
    <text evidence="1">The sequence shown here is derived from an EMBL/GenBank/DDBJ whole genome shotgun (WGS) entry which is preliminary data.</text>
</comment>
<dbReference type="PANTHER" id="PTHR10000">
    <property type="entry name" value="PHOSPHOSERINE PHOSPHATASE"/>
    <property type="match status" value="1"/>
</dbReference>
<gene>
    <name evidence="1" type="ORF">LFUMFP_450032</name>
</gene>
<dbReference type="AlphaFoldDB" id="A0A2N9DXR2"/>
<dbReference type="RefSeq" id="WP_106483525.1">
    <property type="nucleotide sequence ID" value="NZ_JAJJOH010000025.1"/>
</dbReference>
<dbReference type="PANTHER" id="PTHR10000:SF53">
    <property type="entry name" value="5-AMINO-6-(5-PHOSPHO-D-RIBITYLAMINO)URACIL PHOSPHATASE YBJI-RELATED"/>
    <property type="match status" value="1"/>
</dbReference>
<protein>
    <submittedName>
        <fullName evidence="1">Uncharacterized protein</fullName>
    </submittedName>
</protein>
<dbReference type="EMBL" id="OGVC01000040">
    <property type="protein sequence ID" value="SPC39606.1"/>
    <property type="molecule type" value="Genomic_DNA"/>
</dbReference>
<dbReference type="Pfam" id="PF08282">
    <property type="entry name" value="Hydrolase_3"/>
    <property type="match status" value="1"/>
</dbReference>
<dbReference type="GO" id="GO:0000287">
    <property type="term" value="F:magnesium ion binding"/>
    <property type="evidence" value="ECO:0007669"/>
    <property type="project" value="TreeGrafter"/>
</dbReference>
<proteinExistence type="predicted"/>
<dbReference type="NCBIfam" id="TIGR01484">
    <property type="entry name" value="HAD-SF-IIB"/>
    <property type="match status" value="1"/>
</dbReference>
<reference evidence="1" key="1">
    <citation type="submission" date="2018-01" db="EMBL/GenBank/DDBJ databases">
        <authorList>
            <person name="Chaillou S."/>
        </authorList>
    </citation>
    <scope>NUCLEOTIDE SEQUENCE [LARGE SCALE GENOMIC DNA]</scope>
    <source>
        <strain evidence="1">MFPC41A2801</strain>
    </source>
</reference>
<accession>A0A2N9DXR2</accession>
<dbReference type="Proteomes" id="UP000238739">
    <property type="component" value="Unassembled WGS sequence"/>
</dbReference>
<dbReference type="InterPro" id="IPR023214">
    <property type="entry name" value="HAD_sf"/>
</dbReference>
<sequence length="276" mass="30539">MSIKMVVVDMDGTFLNQDNTYNQRRFARIFEQFQARQIHFVVASGSQYQRLQNQFAPQKQIIDFISQNGAIVHQGDDLISVDALSEADLAEVLRIMQAFGTTAIVQKTISGVKKTYVPAEIAAKTLANIQRYYHAIELVPDFATISQARVNDRITKIGLTFGPTVDYQQAVTQLKTALPASLASQNSGFQTELIGNAGIDKVTGIQQLQTRYQIETNEIMTFGDNENDLGMLQMTPWGFAMPNASPEIQQATRNVALADHNHDGVLATIEAQLGLD</sequence>